<dbReference type="InterPro" id="IPR013968">
    <property type="entry name" value="PKS_KR"/>
</dbReference>
<evidence type="ECO:0000259" key="10">
    <source>
        <dbReference type="PROSITE" id="PS52004"/>
    </source>
</evidence>
<dbReference type="CDD" id="cd08953">
    <property type="entry name" value="KR_2_SDR_x"/>
    <property type="match status" value="1"/>
</dbReference>
<feature type="region of interest" description="Disordered" evidence="8">
    <location>
        <begin position="528"/>
        <end position="568"/>
    </location>
</feature>
<dbReference type="InterPro" id="IPR016039">
    <property type="entry name" value="Thiolase-like"/>
</dbReference>
<dbReference type="SUPFAM" id="SSF53474">
    <property type="entry name" value="alpha/beta-Hydrolases"/>
    <property type="match status" value="1"/>
</dbReference>
<keyword evidence="3" id="KW-0596">Phosphopantetheine</keyword>
<dbReference type="InterPro" id="IPR050091">
    <property type="entry name" value="PKS_NRPS_Biosynth_Enz"/>
</dbReference>
<reference evidence="11 12" key="1">
    <citation type="submission" date="2015-11" db="EMBL/GenBank/DDBJ databases">
        <title>Expanding the genomic diversity of Burkholderia species for the development of highly accurate diagnostics.</title>
        <authorList>
            <person name="Sahl J."/>
            <person name="Keim P."/>
            <person name="Wagner D."/>
        </authorList>
    </citation>
    <scope>NUCLEOTIDE SEQUENCE [LARGE SCALE GENOMIC DNA]</scope>
    <source>
        <strain evidence="11 12">TSV85</strain>
    </source>
</reference>
<accession>A0A103E4S4</accession>
<dbReference type="SMART" id="SM00824">
    <property type="entry name" value="PKS_TE"/>
    <property type="match status" value="1"/>
</dbReference>
<dbReference type="Gene3D" id="3.40.50.720">
    <property type="entry name" value="NAD(P)-binding Rossmann-like Domain"/>
    <property type="match status" value="1"/>
</dbReference>
<dbReference type="InterPro" id="IPR006162">
    <property type="entry name" value="Ppantetheine_attach_site"/>
</dbReference>
<dbReference type="InterPro" id="IPR057326">
    <property type="entry name" value="KR_dom"/>
</dbReference>
<evidence type="ECO:0000256" key="2">
    <source>
        <dbReference type="ARBA" id="ARBA00004792"/>
    </source>
</evidence>
<dbReference type="InterPro" id="IPR029058">
    <property type="entry name" value="AB_hydrolase_fold"/>
</dbReference>
<comment type="pathway">
    <text evidence="2">Antibiotic biosynthesis.</text>
</comment>
<feature type="compositionally biased region" description="Basic and acidic residues" evidence="8">
    <location>
        <begin position="546"/>
        <end position="557"/>
    </location>
</feature>
<feature type="compositionally biased region" description="Low complexity" evidence="8">
    <location>
        <begin position="420"/>
        <end position="429"/>
    </location>
</feature>
<evidence type="ECO:0000313" key="12">
    <source>
        <dbReference type="Proteomes" id="UP000062788"/>
    </source>
</evidence>
<dbReference type="SMART" id="SM00825">
    <property type="entry name" value="PKS_KS"/>
    <property type="match status" value="1"/>
</dbReference>
<dbReference type="EMBL" id="LOWA01000018">
    <property type="protein sequence ID" value="KVE28364.1"/>
    <property type="molecule type" value="Genomic_DNA"/>
</dbReference>
<dbReference type="InterPro" id="IPR020806">
    <property type="entry name" value="PKS_PP-bd"/>
</dbReference>
<dbReference type="InterPro" id="IPR054514">
    <property type="entry name" value="RhiE-like_linker"/>
</dbReference>
<dbReference type="PANTHER" id="PTHR43775">
    <property type="entry name" value="FATTY ACID SYNTHASE"/>
    <property type="match status" value="1"/>
</dbReference>
<organism evidence="11 12">
    <name type="scientific">Burkholderia singularis</name>
    <dbReference type="NCBI Taxonomy" id="1503053"/>
    <lineage>
        <taxon>Bacteria</taxon>
        <taxon>Pseudomonadati</taxon>
        <taxon>Pseudomonadota</taxon>
        <taxon>Betaproteobacteria</taxon>
        <taxon>Burkholderiales</taxon>
        <taxon>Burkholderiaceae</taxon>
        <taxon>Burkholderia</taxon>
        <taxon>pseudomallei group</taxon>
    </lineage>
</organism>
<evidence type="ECO:0000259" key="9">
    <source>
        <dbReference type="PROSITE" id="PS50075"/>
    </source>
</evidence>
<dbReference type="SUPFAM" id="SSF47336">
    <property type="entry name" value="ACP-like"/>
    <property type="match status" value="2"/>
</dbReference>
<dbReference type="Pfam" id="PF00109">
    <property type="entry name" value="ketoacyl-synt"/>
    <property type="match status" value="1"/>
</dbReference>
<dbReference type="Gene3D" id="3.40.50.1820">
    <property type="entry name" value="alpha/beta hydrolase"/>
    <property type="match status" value="1"/>
</dbReference>
<dbReference type="GO" id="GO:0004312">
    <property type="term" value="F:fatty acid synthase activity"/>
    <property type="evidence" value="ECO:0007669"/>
    <property type="project" value="TreeGrafter"/>
</dbReference>
<evidence type="ECO:0000256" key="8">
    <source>
        <dbReference type="SAM" id="MobiDB-lite"/>
    </source>
</evidence>
<dbReference type="GO" id="GO:0071770">
    <property type="term" value="P:DIM/DIP cell wall layer assembly"/>
    <property type="evidence" value="ECO:0007669"/>
    <property type="project" value="TreeGrafter"/>
</dbReference>
<feature type="region of interest" description="Disordered" evidence="8">
    <location>
        <begin position="420"/>
        <end position="442"/>
    </location>
</feature>
<dbReference type="Gene3D" id="1.10.1200.10">
    <property type="entry name" value="ACP-like"/>
    <property type="match status" value="2"/>
</dbReference>
<dbReference type="InterPro" id="IPR036736">
    <property type="entry name" value="ACP-like_sf"/>
</dbReference>
<dbReference type="Pfam" id="PF02801">
    <property type="entry name" value="Ketoacyl-synt_C"/>
    <property type="match status" value="1"/>
</dbReference>
<protein>
    <submittedName>
        <fullName evidence="11">Uncharacterized protein</fullName>
    </submittedName>
</protein>
<dbReference type="InterPro" id="IPR014031">
    <property type="entry name" value="Ketoacyl_synth_C"/>
</dbReference>
<dbReference type="InterPro" id="IPR014030">
    <property type="entry name" value="Ketoacyl_synth_N"/>
</dbReference>
<keyword evidence="12" id="KW-1185">Reference proteome</keyword>
<dbReference type="PROSITE" id="PS52004">
    <property type="entry name" value="KS3_2"/>
    <property type="match status" value="1"/>
</dbReference>
<name>A0A103E4S4_9BURK</name>
<dbReference type="GO" id="GO:0005737">
    <property type="term" value="C:cytoplasm"/>
    <property type="evidence" value="ECO:0007669"/>
    <property type="project" value="UniProtKB-SubCell"/>
</dbReference>
<dbReference type="InterPro" id="IPR009081">
    <property type="entry name" value="PP-bd_ACP"/>
</dbReference>
<comment type="caution">
    <text evidence="11">The sequence shown here is derived from an EMBL/GenBank/DDBJ whole genome shotgun (WGS) entry which is preliminary data.</text>
</comment>
<sequence length="1658" mass="176684">MQPKTHHLYFCHLAGQPFDALSAQFPGASCHDFSGGSHDAPDTLERLALALHGGVRRALSEDGAPPVVQVVLDERQHALRAGAAAQLLSIRAEYPAFRGQAITVNPLETLASLASKLAANATARDSHVTLLYRGDARYALGWQEQPATDAPPPWRAGHAYLIAGGLGGLGRVLVDAIGAAGLGNRVVVAGRSSLDEGGRELIERWAREGLPVSYVRADVAERAQVERLIGWTLAACGRLDGVMHCAGVIRDNLLMRKPADEFRTVLAPKARGAVNLDDATRRVPLSFFALFSSVSSVLGNAGQTDYAAGNGFMDGYARLRAQAVRDGLAHGRTVSVNWPYWRDGGMRMDDARIERMWRDGGMRPLSTPDGLQAFYRALALDAEQLMVVAGDAARLRAAARAPAAAEHAVNADQAADARAVPAAASAPPAVRTPSLPLAARPGDAPQAAIRTHLTRLVAAQLGLAEHRIRADTPLGRYGIDSVMMMKVIAELETDFGSLPKTIFFEYQTLDELADYFIEQHGDRVAARWPAADSDARSGSQRGSDSGTRRASGDREPAHAGAAPVPIPIPAPVPASMPVPTVQATPAAAPLKLAFDARSHEPSQAPSAPSRRAAGDDDLIAIVAVAGRYPGADSVDAFWTQLARGYDGITEVPADRWNADDYYAAAPETGKSRCKWGGFLSDVASFDPGYFGMTPREAGVIDPNERLFLQIVQHLFDSGGLTRRRVAERYDWRIGVFVGAMYQQYAAFDSNPVSESLTSIASYGSIANRVSHVFDLRGPSVALDTMCSSALVALHYARESLLRGECRGAIVGGVNLSLHPKKYVGLGVSGMLASAPERRSFGGGDGYLPAEGVGAVLLRPLRDALRDGDDVLAVLRSTHVVHSGGMSPYATPNLKSQVALIEENLDKAGVCATSIGYVEAAATGSALGDAIEMRALGKVFAQPGVPRAIGTVKSNIGHAEAASGMSQLTKVLLQLRHRKWLPTPPIGTPNPEIDWRGAPFSLVHALCDWPEPVADADINAGADADAGRAPPLPPLPRRAAIDSFGAGGTYAHAIVEACAVATKPADADAYADADGAAQLVVLSAQSARALAALARLHRDWLREPRDLTFARYARALRHERDALTHRVAFVVPDKRALLAELDAYCAGAPACVPGARFEGHGDTAPGQWPAAAPQPADRFDRLTALAAHWAGGGDVDWRDLDGTVSEPPVGLPLYPFDRVRCWVEPPETPAITATAAAVRPWISDAAAPGSACTVDALRTLLAEITGLPTHDWDADRALSDYGLRSISFTLLHQALAERFGEIAFDDLRRCTSMREIARAYASRPASAARRAREGGGRRYPELVALNSGMAGRPVFWIHAGIGGVEVYQTLAQHVERPFFGIQARGYMSERAPLHGLQAMAAYYCHLIVAQQPDGPYSLGGYSLGGALAYEVARQLQELGEAVDSLVMIDSLDGDAMKESSVSTKTLYLQAANMAIGAIRRDDVEQALHAMIHQDDIAADIDDDAFLDTVVDAAVARGVDASAAQLAQRIRHNAAVQAAYDPAGFDVLPLPRPDALAAYYLRNRGGDYFGPLKPYLFVRGESSRLGEADYLRGWRHALPTLSVIDVDARCHMLMLSAQPSLDQVIDACRRIYSSAAGTGAQRALEPGATPAEGVHETAHA</sequence>
<proteinExistence type="predicted"/>
<evidence type="ECO:0000256" key="6">
    <source>
        <dbReference type="ARBA" id="ARBA00022679"/>
    </source>
</evidence>
<evidence type="ECO:0000256" key="7">
    <source>
        <dbReference type="ARBA" id="ARBA00022737"/>
    </source>
</evidence>
<dbReference type="InterPro" id="IPR001031">
    <property type="entry name" value="Thioesterase"/>
</dbReference>
<dbReference type="CDD" id="cd00833">
    <property type="entry name" value="PKS"/>
    <property type="match status" value="1"/>
</dbReference>
<dbReference type="Gene3D" id="3.40.47.10">
    <property type="match status" value="1"/>
</dbReference>
<evidence type="ECO:0000256" key="5">
    <source>
        <dbReference type="ARBA" id="ARBA00022553"/>
    </source>
</evidence>
<dbReference type="InterPro" id="IPR036291">
    <property type="entry name" value="NAD(P)-bd_dom_sf"/>
</dbReference>
<evidence type="ECO:0000256" key="1">
    <source>
        <dbReference type="ARBA" id="ARBA00004496"/>
    </source>
</evidence>
<dbReference type="Pfam" id="PF00975">
    <property type="entry name" value="Thioesterase"/>
    <property type="match status" value="1"/>
</dbReference>
<dbReference type="Gene3D" id="1.10.1240.100">
    <property type="match status" value="1"/>
</dbReference>
<gene>
    <name evidence="11" type="ORF">WS67_06270</name>
</gene>
<dbReference type="PANTHER" id="PTHR43775:SF37">
    <property type="entry name" value="SI:DKEY-61P9.11"/>
    <property type="match status" value="1"/>
</dbReference>
<dbReference type="InterPro" id="IPR020802">
    <property type="entry name" value="TesA-like"/>
</dbReference>
<dbReference type="Pfam" id="PF08659">
    <property type="entry name" value="KR"/>
    <property type="match status" value="1"/>
</dbReference>
<dbReference type="Proteomes" id="UP000062788">
    <property type="component" value="Unassembled WGS sequence"/>
</dbReference>
<evidence type="ECO:0000256" key="3">
    <source>
        <dbReference type="ARBA" id="ARBA00022450"/>
    </source>
</evidence>
<dbReference type="GO" id="GO:0005886">
    <property type="term" value="C:plasma membrane"/>
    <property type="evidence" value="ECO:0007669"/>
    <property type="project" value="TreeGrafter"/>
</dbReference>
<keyword evidence="7" id="KW-0677">Repeat</keyword>
<keyword evidence="4" id="KW-0963">Cytoplasm</keyword>
<dbReference type="GO" id="GO:0031177">
    <property type="term" value="F:phosphopantetheine binding"/>
    <property type="evidence" value="ECO:0007669"/>
    <property type="project" value="InterPro"/>
</dbReference>
<keyword evidence="5" id="KW-0597">Phosphoprotein</keyword>
<dbReference type="SMART" id="SM00822">
    <property type="entry name" value="PKS_KR"/>
    <property type="match status" value="1"/>
</dbReference>
<evidence type="ECO:0000313" key="11">
    <source>
        <dbReference type="EMBL" id="KVE28364.1"/>
    </source>
</evidence>
<dbReference type="RefSeq" id="WP_059514263.1">
    <property type="nucleotide sequence ID" value="NZ_LOWA01000018.1"/>
</dbReference>
<dbReference type="PROSITE" id="PS50075">
    <property type="entry name" value="CARRIER"/>
    <property type="match status" value="1"/>
</dbReference>
<feature type="compositionally biased region" description="Polar residues" evidence="8">
    <location>
        <begin position="536"/>
        <end position="545"/>
    </location>
</feature>
<feature type="domain" description="Carrier" evidence="9">
    <location>
        <begin position="447"/>
        <end position="520"/>
    </location>
</feature>
<dbReference type="SUPFAM" id="SSF53901">
    <property type="entry name" value="Thiolase-like"/>
    <property type="match status" value="1"/>
</dbReference>
<dbReference type="Pfam" id="PF00550">
    <property type="entry name" value="PP-binding"/>
    <property type="match status" value="2"/>
</dbReference>
<keyword evidence="6" id="KW-0808">Transferase</keyword>
<dbReference type="OrthoDB" id="9036177at2"/>
<evidence type="ECO:0000256" key="4">
    <source>
        <dbReference type="ARBA" id="ARBA00022490"/>
    </source>
</evidence>
<dbReference type="Pfam" id="PF22336">
    <property type="entry name" value="RhiE-like_linker"/>
    <property type="match status" value="1"/>
</dbReference>
<feature type="domain" description="Ketosynthase family 3 (KS3)" evidence="10">
    <location>
        <begin position="616"/>
        <end position="1056"/>
    </location>
</feature>
<dbReference type="SUPFAM" id="SSF51735">
    <property type="entry name" value="NAD(P)-binding Rossmann-fold domains"/>
    <property type="match status" value="1"/>
</dbReference>
<comment type="subcellular location">
    <subcellularLocation>
        <location evidence="1">Cytoplasm</location>
    </subcellularLocation>
</comment>
<dbReference type="InterPro" id="IPR020841">
    <property type="entry name" value="PKS_Beta-ketoAc_synthase_dom"/>
</dbReference>
<dbReference type="GO" id="GO:0006633">
    <property type="term" value="P:fatty acid biosynthetic process"/>
    <property type="evidence" value="ECO:0007669"/>
    <property type="project" value="TreeGrafter"/>
</dbReference>
<dbReference type="SMART" id="SM00823">
    <property type="entry name" value="PKS_PP"/>
    <property type="match status" value="2"/>
</dbReference>
<dbReference type="PROSITE" id="PS00012">
    <property type="entry name" value="PHOSPHOPANTETHEINE"/>
    <property type="match status" value="1"/>
</dbReference>